<gene>
    <name evidence="2" type="ORF">SAMN06265338_11418</name>
</gene>
<dbReference type="Proteomes" id="UP000198418">
    <property type="component" value="Unassembled WGS sequence"/>
</dbReference>
<feature type="transmembrane region" description="Helical" evidence="1">
    <location>
        <begin position="51"/>
        <end position="71"/>
    </location>
</feature>
<evidence type="ECO:0000256" key="1">
    <source>
        <dbReference type="SAM" id="Phobius"/>
    </source>
</evidence>
<reference evidence="3" key="1">
    <citation type="submission" date="2017-06" db="EMBL/GenBank/DDBJ databases">
        <authorList>
            <person name="Varghese N."/>
            <person name="Submissions S."/>
        </authorList>
    </citation>
    <scope>NUCLEOTIDE SEQUENCE [LARGE SCALE GENOMIC DNA]</scope>
    <source>
        <strain evidence="3">DSM 137</strain>
    </source>
</reference>
<sequence length="279" mass="30430">MSSSAVFLQSESDEGPSSQWPAIALLAAAMGFNAALAIINGHAAPMSQFQVVAAEAAIFAWTIFVIIRRFPEAGPNIRLATPYLAGFILLFVWVTLTNGMSSPKPLRDFLVVLLFFMLGALCTWRSLMGAFRTLTLMIIAVSCVKGWFPDLYVNIFQPASYYVNTRDAIQNAYDQSGLFQNAFAYSGRFSFALFDDRRLSSIFLEQVSLANYAMVLAIFAITFWPRLSRFDKPLYLASIAFLIAGNSSRTGTALCLAMLLGHPGAPSSAIGAALKALRS</sequence>
<dbReference type="AlphaFoldDB" id="A0A212S6Y2"/>
<protein>
    <recommendedName>
        <fullName evidence="4">Polymerase</fullName>
    </recommendedName>
</protein>
<evidence type="ECO:0000313" key="2">
    <source>
        <dbReference type="EMBL" id="SNB80903.1"/>
    </source>
</evidence>
<keyword evidence="3" id="KW-1185">Reference proteome</keyword>
<feature type="transmembrane region" description="Helical" evidence="1">
    <location>
        <begin position="20"/>
        <end position="39"/>
    </location>
</feature>
<name>A0A212S6Y2_RHOAC</name>
<keyword evidence="1" id="KW-0472">Membrane</keyword>
<evidence type="ECO:0008006" key="4">
    <source>
        <dbReference type="Google" id="ProtNLM"/>
    </source>
</evidence>
<accession>A0A212S6Y2</accession>
<dbReference type="EMBL" id="FYDG01000014">
    <property type="protein sequence ID" value="SNB80903.1"/>
    <property type="molecule type" value="Genomic_DNA"/>
</dbReference>
<dbReference type="RefSeq" id="WP_088522071.1">
    <property type="nucleotide sequence ID" value="NZ_FYDG01000014.1"/>
</dbReference>
<proteinExistence type="predicted"/>
<feature type="transmembrane region" description="Helical" evidence="1">
    <location>
        <begin position="108"/>
        <end position="127"/>
    </location>
</feature>
<organism evidence="2 3">
    <name type="scientific">Rhodoblastus acidophilus</name>
    <name type="common">Rhodopseudomonas acidophila</name>
    <dbReference type="NCBI Taxonomy" id="1074"/>
    <lineage>
        <taxon>Bacteria</taxon>
        <taxon>Pseudomonadati</taxon>
        <taxon>Pseudomonadota</taxon>
        <taxon>Alphaproteobacteria</taxon>
        <taxon>Hyphomicrobiales</taxon>
        <taxon>Rhodoblastaceae</taxon>
        <taxon>Rhodoblastus</taxon>
    </lineage>
</organism>
<keyword evidence="1" id="KW-1133">Transmembrane helix</keyword>
<dbReference type="OrthoDB" id="7570741at2"/>
<feature type="transmembrane region" description="Helical" evidence="1">
    <location>
        <begin position="77"/>
        <end position="96"/>
    </location>
</feature>
<feature type="transmembrane region" description="Helical" evidence="1">
    <location>
        <begin position="209"/>
        <end position="227"/>
    </location>
</feature>
<evidence type="ECO:0000313" key="3">
    <source>
        <dbReference type="Proteomes" id="UP000198418"/>
    </source>
</evidence>
<keyword evidence="1" id="KW-0812">Transmembrane</keyword>